<name>A0A4R6TUR0_9BURK</name>
<keyword evidence="2" id="KW-1185">Reference proteome</keyword>
<organism evidence="1 2">
    <name type="scientific">Tepidicella xavieri</name>
    <dbReference type="NCBI Taxonomy" id="360241"/>
    <lineage>
        <taxon>Bacteria</taxon>
        <taxon>Pseudomonadati</taxon>
        <taxon>Pseudomonadota</taxon>
        <taxon>Betaproteobacteria</taxon>
        <taxon>Burkholderiales</taxon>
        <taxon>Tepidicella</taxon>
    </lineage>
</organism>
<gene>
    <name evidence="1" type="ORF">DFR43_1265</name>
</gene>
<evidence type="ECO:0000313" key="2">
    <source>
        <dbReference type="Proteomes" id="UP000295510"/>
    </source>
</evidence>
<comment type="caution">
    <text evidence="1">The sequence shown here is derived from an EMBL/GenBank/DDBJ whole genome shotgun (WGS) entry which is preliminary data.</text>
</comment>
<accession>A0A4R6TUR0</accession>
<evidence type="ECO:0000313" key="1">
    <source>
        <dbReference type="EMBL" id="TDQ37490.1"/>
    </source>
</evidence>
<dbReference type="Proteomes" id="UP000295510">
    <property type="component" value="Unassembled WGS sequence"/>
</dbReference>
<reference evidence="1 2" key="1">
    <citation type="submission" date="2019-03" db="EMBL/GenBank/DDBJ databases">
        <title>Genomic Encyclopedia of Type Strains, Phase IV (KMG-IV): sequencing the most valuable type-strain genomes for metagenomic binning, comparative biology and taxonomic classification.</title>
        <authorList>
            <person name="Goeker M."/>
        </authorList>
    </citation>
    <scope>NUCLEOTIDE SEQUENCE [LARGE SCALE GENOMIC DNA]</scope>
    <source>
        <strain evidence="1 2">DSM 19605</strain>
    </source>
</reference>
<protein>
    <submittedName>
        <fullName evidence="1">Uncharacterized protein</fullName>
    </submittedName>
</protein>
<sequence length="83" mass="8838">MNKPFLLSEEALTALEAQIPAMAERAFAQAELHALATGGKVLKARAGKVVEIDAEGHERVIKAIAPAVRVPAGSRWVLPAVRE</sequence>
<dbReference type="RefSeq" id="WP_133599539.1">
    <property type="nucleotide sequence ID" value="NZ_SNYL01000026.1"/>
</dbReference>
<dbReference type="AlphaFoldDB" id="A0A4R6TUR0"/>
<dbReference type="EMBL" id="SNYL01000026">
    <property type="protein sequence ID" value="TDQ37490.1"/>
    <property type="molecule type" value="Genomic_DNA"/>
</dbReference>
<proteinExistence type="predicted"/>